<feature type="signal peptide" evidence="7">
    <location>
        <begin position="1"/>
        <end position="20"/>
    </location>
</feature>
<feature type="domain" description="Chitin-binding type-2" evidence="8">
    <location>
        <begin position="189"/>
        <end position="260"/>
    </location>
</feature>
<accession>A0A6A4W2N3</accession>
<feature type="domain" description="Chitin-binding type-2" evidence="8">
    <location>
        <begin position="124"/>
        <end position="184"/>
    </location>
</feature>
<dbReference type="OrthoDB" id="439917at2759"/>
<evidence type="ECO:0000256" key="2">
    <source>
        <dbReference type="ARBA" id="ARBA00022729"/>
    </source>
</evidence>
<dbReference type="AlphaFoldDB" id="A0A6A4W2N3"/>
<dbReference type="SUPFAM" id="SSF57625">
    <property type="entry name" value="Invertebrate chitin-binding proteins"/>
    <property type="match status" value="3"/>
</dbReference>
<dbReference type="PANTHER" id="PTHR23301">
    <property type="entry name" value="CHITIN BINDING PERITROPHIN-A"/>
    <property type="match status" value="1"/>
</dbReference>
<comment type="caution">
    <text evidence="9">The sequence shown here is derived from an EMBL/GenBank/DDBJ whole genome shotgun (WGS) entry which is preliminary data.</text>
</comment>
<keyword evidence="5" id="KW-0325">Glycoprotein</keyword>
<dbReference type="PANTHER" id="PTHR23301:SF107">
    <property type="entry name" value="LD20793P"/>
    <property type="match status" value="1"/>
</dbReference>
<evidence type="ECO:0000256" key="1">
    <source>
        <dbReference type="ARBA" id="ARBA00022669"/>
    </source>
</evidence>
<protein>
    <submittedName>
        <fullName evidence="9">Protein obstructor-E</fullName>
    </submittedName>
</protein>
<feature type="chain" id="PRO_5025428438" evidence="7">
    <location>
        <begin position="21"/>
        <end position="260"/>
    </location>
</feature>
<evidence type="ECO:0000259" key="8">
    <source>
        <dbReference type="PROSITE" id="PS50940"/>
    </source>
</evidence>
<evidence type="ECO:0000313" key="10">
    <source>
        <dbReference type="Proteomes" id="UP000440578"/>
    </source>
</evidence>
<keyword evidence="2 7" id="KW-0732">Signal</keyword>
<dbReference type="GO" id="GO:0008061">
    <property type="term" value="F:chitin binding"/>
    <property type="evidence" value="ECO:0007669"/>
    <property type="project" value="UniProtKB-KW"/>
</dbReference>
<dbReference type="EMBL" id="VIIS01001454">
    <property type="protein sequence ID" value="KAF0297970.1"/>
    <property type="molecule type" value="Genomic_DNA"/>
</dbReference>
<evidence type="ECO:0000313" key="9">
    <source>
        <dbReference type="EMBL" id="KAF0297970.1"/>
    </source>
</evidence>
<reference evidence="9 10" key="1">
    <citation type="submission" date="2019-07" db="EMBL/GenBank/DDBJ databases">
        <title>Draft genome assembly of a fouling barnacle, Amphibalanus amphitrite (Darwin, 1854): The first reference genome for Thecostraca.</title>
        <authorList>
            <person name="Kim W."/>
        </authorList>
    </citation>
    <scope>NUCLEOTIDE SEQUENCE [LARGE SCALE GENOMIC DNA]</scope>
    <source>
        <strain evidence="9">SNU_AA5</strain>
        <tissue evidence="9">Soma without cirri and trophi</tissue>
    </source>
</reference>
<dbReference type="InterPro" id="IPR051940">
    <property type="entry name" value="Chitin_bind-dev_reg"/>
</dbReference>
<evidence type="ECO:0000256" key="7">
    <source>
        <dbReference type="SAM" id="SignalP"/>
    </source>
</evidence>
<evidence type="ECO:0000256" key="4">
    <source>
        <dbReference type="ARBA" id="ARBA00023157"/>
    </source>
</evidence>
<dbReference type="Pfam" id="PF01607">
    <property type="entry name" value="CBM_14"/>
    <property type="match status" value="3"/>
</dbReference>
<dbReference type="Gene3D" id="2.170.140.10">
    <property type="entry name" value="Chitin binding domain"/>
    <property type="match status" value="3"/>
</dbReference>
<keyword evidence="1" id="KW-0147">Chitin-binding</keyword>
<dbReference type="Proteomes" id="UP000440578">
    <property type="component" value="Unassembled WGS sequence"/>
</dbReference>
<dbReference type="InterPro" id="IPR002557">
    <property type="entry name" value="Chitin-bd_dom"/>
</dbReference>
<keyword evidence="4" id="KW-1015">Disulfide bond</keyword>
<dbReference type="PROSITE" id="PS50940">
    <property type="entry name" value="CHIT_BIND_II"/>
    <property type="match status" value="3"/>
</dbReference>
<feature type="domain" description="Chitin-binding type-2" evidence="8">
    <location>
        <begin position="56"/>
        <end position="114"/>
    </location>
</feature>
<proteinExistence type="predicted"/>
<dbReference type="GO" id="GO:0005576">
    <property type="term" value="C:extracellular region"/>
    <property type="evidence" value="ECO:0007669"/>
    <property type="project" value="InterPro"/>
</dbReference>
<evidence type="ECO:0000256" key="6">
    <source>
        <dbReference type="SAM" id="MobiDB-lite"/>
    </source>
</evidence>
<sequence>MRPLLLCASLLALSAAPALAQGRRRTAAQPSAPRRRPASRVVPARTTPAPEVPEFESECPLRDGVFADAFQCDRYYECRDYVITEKLCPDGLVFNDISPTLGRCDQVFSVNCTGREELQEAQPTGDCPRQNGYYADPDPTNCGTFIHCVDGVSNRVECPSGLVFSLQMGTCQWPDQAGRTGCSSAEVLAFECPGAGDPRLAGAPADLPLHPRYADPADCQFFFSCLDGVVPRRHGCEQGRVFNDETKQCDKPENVPECNY</sequence>
<dbReference type="SMART" id="SM00494">
    <property type="entry name" value="ChtBD2"/>
    <property type="match status" value="3"/>
</dbReference>
<evidence type="ECO:0000256" key="5">
    <source>
        <dbReference type="ARBA" id="ARBA00023180"/>
    </source>
</evidence>
<keyword evidence="3" id="KW-0677">Repeat</keyword>
<name>A0A6A4W2N3_AMPAM</name>
<evidence type="ECO:0000256" key="3">
    <source>
        <dbReference type="ARBA" id="ARBA00022737"/>
    </source>
</evidence>
<keyword evidence="10" id="KW-1185">Reference proteome</keyword>
<feature type="region of interest" description="Disordered" evidence="6">
    <location>
        <begin position="22"/>
        <end position="49"/>
    </location>
</feature>
<organism evidence="9 10">
    <name type="scientific">Amphibalanus amphitrite</name>
    <name type="common">Striped barnacle</name>
    <name type="synonym">Balanus amphitrite</name>
    <dbReference type="NCBI Taxonomy" id="1232801"/>
    <lineage>
        <taxon>Eukaryota</taxon>
        <taxon>Metazoa</taxon>
        <taxon>Ecdysozoa</taxon>
        <taxon>Arthropoda</taxon>
        <taxon>Crustacea</taxon>
        <taxon>Multicrustacea</taxon>
        <taxon>Cirripedia</taxon>
        <taxon>Thoracica</taxon>
        <taxon>Thoracicalcarea</taxon>
        <taxon>Balanomorpha</taxon>
        <taxon>Balanoidea</taxon>
        <taxon>Balanidae</taxon>
        <taxon>Amphibalaninae</taxon>
        <taxon>Amphibalanus</taxon>
    </lineage>
</organism>
<gene>
    <name evidence="9" type="primary">obst-E_12</name>
    <name evidence="9" type="ORF">FJT64_004648</name>
</gene>
<dbReference type="InterPro" id="IPR036508">
    <property type="entry name" value="Chitin-bd_dom_sf"/>
</dbReference>